<evidence type="ECO:0000259" key="1">
    <source>
        <dbReference type="Pfam" id="PF12146"/>
    </source>
</evidence>
<dbReference type="PANTHER" id="PTHR43194">
    <property type="entry name" value="HYDROLASE ALPHA/BETA FOLD FAMILY"/>
    <property type="match status" value="1"/>
</dbReference>
<name>A0A7W6GRA8_9RHOB</name>
<comment type="caution">
    <text evidence="2">The sequence shown here is derived from an EMBL/GenBank/DDBJ whole genome shotgun (WGS) entry which is preliminary data.</text>
</comment>
<dbReference type="Gene3D" id="3.40.50.1820">
    <property type="entry name" value="alpha/beta hydrolase"/>
    <property type="match status" value="1"/>
</dbReference>
<organism evidence="2 3">
    <name type="scientific">Sagittula marina</name>
    <dbReference type="NCBI Taxonomy" id="943940"/>
    <lineage>
        <taxon>Bacteria</taxon>
        <taxon>Pseudomonadati</taxon>
        <taxon>Pseudomonadota</taxon>
        <taxon>Alphaproteobacteria</taxon>
        <taxon>Rhodobacterales</taxon>
        <taxon>Roseobacteraceae</taxon>
        <taxon>Sagittula</taxon>
    </lineage>
</organism>
<dbReference type="Proteomes" id="UP000541426">
    <property type="component" value="Unassembled WGS sequence"/>
</dbReference>
<reference evidence="2 3" key="1">
    <citation type="submission" date="2020-08" db="EMBL/GenBank/DDBJ databases">
        <title>Genomic Encyclopedia of Type Strains, Phase IV (KMG-IV): sequencing the most valuable type-strain genomes for metagenomic binning, comparative biology and taxonomic classification.</title>
        <authorList>
            <person name="Goeker M."/>
        </authorList>
    </citation>
    <scope>NUCLEOTIDE SEQUENCE [LARGE SCALE GENOMIC DNA]</scope>
    <source>
        <strain evidence="2 3">DSM 102235</strain>
    </source>
</reference>
<dbReference type="SUPFAM" id="SSF53474">
    <property type="entry name" value="alpha/beta-Hydrolases"/>
    <property type="match status" value="1"/>
</dbReference>
<dbReference type="RefSeq" id="WP_183963552.1">
    <property type="nucleotide sequence ID" value="NZ_BAABBZ010000014.1"/>
</dbReference>
<dbReference type="PANTHER" id="PTHR43194:SF2">
    <property type="entry name" value="PEROXISOMAL MEMBRANE PROTEIN LPX1"/>
    <property type="match status" value="1"/>
</dbReference>
<keyword evidence="3" id="KW-1185">Reference proteome</keyword>
<accession>A0A7W6GRA8</accession>
<dbReference type="InterPro" id="IPR050228">
    <property type="entry name" value="Carboxylesterase_BioH"/>
</dbReference>
<dbReference type="InterPro" id="IPR029058">
    <property type="entry name" value="AB_hydrolase_fold"/>
</dbReference>
<sequence>MPTATITYGPAQAKGPLPAQLVLRDGTPLAFRSYAARGVARARVLVLHGSGLNAEYYLTLGGLLAGRGIEVLLMDFRGHGQSGGPVGDAAGPGVYSDDLGEVIAAVPDDVPLFVFAHSGSAVAAIDLLSAPNAPHVAGLAMVAPTLAGDSGLTRTARPQTDYSAVSRSFLRFRPERQIPDAQTKFAYRFDFARFVFARAARLDRWMRVLSFGATKPGQAPYRYTARAATNIIARNLEAKLARLRCPVFVATSEQDAYVNGEAIATLLPWTLPADVPLRHESLPRGDHFTATLMAVPLFLDWVQGLCPDRAGEQVA</sequence>
<dbReference type="InterPro" id="IPR022742">
    <property type="entry name" value="Hydrolase_4"/>
</dbReference>
<protein>
    <submittedName>
        <fullName evidence="2">Pimeloyl-ACP methyl ester carboxylesterase</fullName>
    </submittedName>
</protein>
<feature type="domain" description="Serine aminopeptidase S33" evidence="1">
    <location>
        <begin position="40"/>
        <end position="258"/>
    </location>
</feature>
<proteinExistence type="predicted"/>
<dbReference type="AlphaFoldDB" id="A0A7W6GRA8"/>
<dbReference type="EMBL" id="JACIEJ010000002">
    <property type="protein sequence ID" value="MBB3984710.1"/>
    <property type="molecule type" value="Genomic_DNA"/>
</dbReference>
<evidence type="ECO:0000313" key="2">
    <source>
        <dbReference type="EMBL" id="MBB3984710.1"/>
    </source>
</evidence>
<dbReference type="Pfam" id="PF12146">
    <property type="entry name" value="Hydrolase_4"/>
    <property type="match status" value="1"/>
</dbReference>
<evidence type="ECO:0000313" key="3">
    <source>
        <dbReference type="Proteomes" id="UP000541426"/>
    </source>
</evidence>
<gene>
    <name evidence="2" type="ORF">GGQ68_001026</name>
</gene>